<evidence type="ECO:0000256" key="1">
    <source>
        <dbReference type="SAM" id="MobiDB-lite"/>
    </source>
</evidence>
<name>A0A0D2AU44_9PEZI</name>
<organism evidence="2 3">
    <name type="scientific">Verruconis gallopava</name>
    <dbReference type="NCBI Taxonomy" id="253628"/>
    <lineage>
        <taxon>Eukaryota</taxon>
        <taxon>Fungi</taxon>
        <taxon>Dikarya</taxon>
        <taxon>Ascomycota</taxon>
        <taxon>Pezizomycotina</taxon>
        <taxon>Dothideomycetes</taxon>
        <taxon>Pleosporomycetidae</taxon>
        <taxon>Venturiales</taxon>
        <taxon>Sympoventuriaceae</taxon>
        <taxon>Verruconis</taxon>
    </lineage>
</organism>
<dbReference type="RefSeq" id="XP_016212523.1">
    <property type="nucleotide sequence ID" value="XM_016359687.1"/>
</dbReference>
<dbReference type="EMBL" id="KN847548">
    <property type="protein sequence ID" value="KIW02654.1"/>
    <property type="molecule type" value="Genomic_DNA"/>
</dbReference>
<dbReference type="AlphaFoldDB" id="A0A0D2AU44"/>
<dbReference type="Proteomes" id="UP000053259">
    <property type="component" value="Unassembled WGS sequence"/>
</dbReference>
<reference evidence="2 3" key="1">
    <citation type="submission" date="2015-01" db="EMBL/GenBank/DDBJ databases">
        <title>The Genome Sequence of Ochroconis gallopava CBS43764.</title>
        <authorList>
            <consortium name="The Broad Institute Genomics Platform"/>
            <person name="Cuomo C."/>
            <person name="de Hoog S."/>
            <person name="Gorbushina A."/>
            <person name="Stielow B."/>
            <person name="Teixiera M."/>
            <person name="Abouelleil A."/>
            <person name="Chapman S.B."/>
            <person name="Priest M."/>
            <person name="Young S.K."/>
            <person name="Wortman J."/>
            <person name="Nusbaum C."/>
            <person name="Birren B."/>
        </authorList>
    </citation>
    <scope>NUCLEOTIDE SEQUENCE [LARGE SCALE GENOMIC DNA]</scope>
    <source>
        <strain evidence="2 3">CBS 43764</strain>
    </source>
</reference>
<dbReference type="GeneID" id="27314065"/>
<dbReference type="VEuPathDB" id="FungiDB:PV09_06092"/>
<dbReference type="InParanoid" id="A0A0D2AU44"/>
<feature type="region of interest" description="Disordered" evidence="1">
    <location>
        <begin position="1"/>
        <end position="52"/>
    </location>
</feature>
<gene>
    <name evidence="2" type="ORF">PV09_06092</name>
</gene>
<feature type="region of interest" description="Disordered" evidence="1">
    <location>
        <begin position="65"/>
        <end position="108"/>
    </location>
</feature>
<sequence length="325" mass="37474">MRITAESVLRKPRVQPWSVRKKQKEQDKPYRPVRSSRRIPPSHTRSRDTITFSAPILDKLFNRMENSPAHPNEVDETRGSAPRSPVPRSNRSTPTASDPDHDLASVDPEGYSRSSITFVAGEEPLLHNTPYRDRPEDRALQVIDEEVQYIESLDSAIRQWFPAARFGACAQSRVRQGLYHVKLEDLRHVIMDRIDKVYCAERARKPLNKVLDIVRLVLDECDKGDDGNDLSITIKGTVFWSKSFLLPLGPEFDAQDESHQNFTDPLLEWMFAEAGTWFLHGPECRSPEFLPQYFESCRTRSELAHELQQHAIDQRERVIAFLQSQ</sequence>
<proteinExistence type="predicted"/>
<evidence type="ECO:0000313" key="2">
    <source>
        <dbReference type="EMBL" id="KIW02654.1"/>
    </source>
</evidence>
<feature type="compositionally biased region" description="Polar residues" evidence="1">
    <location>
        <begin position="87"/>
        <end position="96"/>
    </location>
</feature>
<protein>
    <submittedName>
        <fullName evidence="2">Uncharacterized protein</fullName>
    </submittedName>
</protein>
<evidence type="ECO:0000313" key="3">
    <source>
        <dbReference type="Proteomes" id="UP000053259"/>
    </source>
</evidence>
<dbReference type="HOGENOM" id="CLU_855802_0_0_1"/>
<keyword evidence="3" id="KW-1185">Reference proteome</keyword>
<accession>A0A0D2AU44</accession>